<accession>A0A5E8AKM4</accession>
<sequence>MRRAHAPLRRARPLPQRHPHCLRRAISSRRRWRRVLVPPHRRGLRRQGRVAGTALWIEAYAVAPLSPRPAIGGPAVYEAKLQAAASWSLACRHGIGPDSCGAYTVPEPRVTIDANHGGECEYGPTVRSTHRLFYQN</sequence>
<evidence type="ECO:0000313" key="1">
    <source>
        <dbReference type="EMBL" id="VVT32014.1"/>
    </source>
</evidence>
<dbReference type="AlphaFoldDB" id="A0A5E8AKM4"/>
<evidence type="ECO:0000313" key="2">
    <source>
        <dbReference type="Proteomes" id="UP000326857"/>
    </source>
</evidence>
<reference evidence="1 2" key="1">
    <citation type="submission" date="2019-09" db="EMBL/GenBank/DDBJ databases">
        <authorList>
            <person name="Dittami M. S."/>
        </authorList>
    </citation>
    <scope>NUCLEOTIDE SEQUENCE [LARGE SCALE GENOMIC DNA]</scope>
    <source>
        <strain evidence="1">SPHINGO391</strain>
    </source>
</reference>
<proteinExistence type="predicted"/>
<protein>
    <submittedName>
        <fullName evidence="1">Uncharacterized protein</fullName>
    </submittedName>
</protein>
<gene>
    <name evidence="1" type="ORF">SPHINGO391_530054</name>
</gene>
<dbReference type="EMBL" id="CABVLI010000049">
    <property type="protein sequence ID" value="VVT32014.1"/>
    <property type="molecule type" value="Genomic_DNA"/>
</dbReference>
<dbReference type="Proteomes" id="UP000326857">
    <property type="component" value="Unassembled WGS sequence"/>
</dbReference>
<name>A0A5E8AKM4_9SPHN</name>
<organism evidence="1 2">
    <name type="scientific">Sphingomonas aurantiaca</name>
    <dbReference type="NCBI Taxonomy" id="185949"/>
    <lineage>
        <taxon>Bacteria</taxon>
        <taxon>Pseudomonadati</taxon>
        <taxon>Pseudomonadota</taxon>
        <taxon>Alphaproteobacteria</taxon>
        <taxon>Sphingomonadales</taxon>
        <taxon>Sphingomonadaceae</taxon>
        <taxon>Sphingomonas</taxon>
    </lineage>
</organism>